<name>W4EJ98_9BACL</name>
<gene>
    <name evidence="1" type="ORF">C176_21596</name>
</gene>
<comment type="caution">
    <text evidence="1">The sequence shown here is derived from an EMBL/GenBank/DDBJ whole genome shotgun (WGS) entry which is preliminary data.</text>
</comment>
<proteinExistence type="predicted"/>
<dbReference type="AlphaFoldDB" id="W4EJ98"/>
<dbReference type="RefSeq" id="WP_051448897.1">
    <property type="nucleotide sequence ID" value="NZ_ASQA01000045.1"/>
</dbReference>
<sequence length="123" mass="14341">MVDDLPEALVTGREYQYLNYYFKKLAYNPTSIKEEDVTEYIRQYSRPGALRAGFNYYRTLLDDGQYNQQYNEHKLTMPILAYCGETSTGDYLLQSILSISEHVEGGSILECGHYSRRTTWILN</sequence>
<evidence type="ECO:0000313" key="1">
    <source>
        <dbReference type="EMBL" id="ETT80615.1"/>
    </source>
</evidence>
<organism evidence="1 2">
    <name type="scientific">Viridibacillus arenosi FSL R5-213</name>
    <dbReference type="NCBI Taxonomy" id="1227360"/>
    <lineage>
        <taxon>Bacteria</taxon>
        <taxon>Bacillati</taxon>
        <taxon>Bacillota</taxon>
        <taxon>Bacilli</taxon>
        <taxon>Bacillales</taxon>
        <taxon>Caryophanaceae</taxon>
        <taxon>Viridibacillus</taxon>
    </lineage>
</organism>
<keyword evidence="1" id="KW-0378">Hydrolase</keyword>
<accession>W4EJ98</accession>
<dbReference type="Gene3D" id="3.40.50.1820">
    <property type="entry name" value="alpha/beta hydrolase"/>
    <property type="match status" value="1"/>
</dbReference>
<dbReference type="eggNOG" id="COG0596">
    <property type="taxonomic scope" value="Bacteria"/>
</dbReference>
<dbReference type="EMBL" id="ASQA01000045">
    <property type="protein sequence ID" value="ETT80615.1"/>
    <property type="molecule type" value="Genomic_DNA"/>
</dbReference>
<dbReference type="GO" id="GO:0016787">
    <property type="term" value="F:hydrolase activity"/>
    <property type="evidence" value="ECO:0007669"/>
    <property type="project" value="UniProtKB-KW"/>
</dbReference>
<dbReference type="Proteomes" id="UP000019062">
    <property type="component" value="Unassembled WGS sequence"/>
</dbReference>
<evidence type="ECO:0000313" key="2">
    <source>
        <dbReference type="Proteomes" id="UP000019062"/>
    </source>
</evidence>
<protein>
    <submittedName>
        <fullName evidence="1">Soluble epoxide hydrolase</fullName>
    </submittedName>
</protein>
<dbReference type="InterPro" id="IPR029058">
    <property type="entry name" value="AB_hydrolase_fold"/>
</dbReference>
<dbReference type="SUPFAM" id="SSF53474">
    <property type="entry name" value="alpha/beta-Hydrolases"/>
    <property type="match status" value="1"/>
</dbReference>
<reference evidence="1 2" key="1">
    <citation type="journal article" date="2014" name="BMC Genomics">
        <title>Genomic comparison of sporeforming bacilli isolated from milk.</title>
        <authorList>
            <person name="Moreno Switt A.I."/>
            <person name="Andrus A.D."/>
            <person name="Ranieri M.L."/>
            <person name="Orsi R.H."/>
            <person name="Ivy R."/>
            <person name="den Bakker H.C."/>
            <person name="Martin N.H."/>
            <person name="Wiedmann M."/>
            <person name="Boor K.J."/>
        </authorList>
    </citation>
    <scope>NUCLEOTIDE SEQUENCE [LARGE SCALE GENOMIC DNA]</scope>
    <source>
        <strain evidence="1 2">FSL R5-213</strain>
    </source>
</reference>
<keyword evidence="2" id="KW-1185">Reference proteome</keyword>